<dbReference type="RefSeq" id="XP_036366593.1">
    <property type="nucleotide sequence ID" value="XM_036510700.1"/>
</dbReference>
<dbReference type="Pfam" id="PF03098">
    <property type="entry name" value="An_peroxidase"/>
    <property type="match status" value="1"/>
</dbReference>
<dbReference type="AlphaFoldDB" id="A0A7E6FGA3"/>
<name>A0A7E6FGA3_9MOLL</name>
<dbReference type="GO" id="GO:0004601">
    <property type="term" value="F:peroxidase activity"/>
    <property type="evidence" value="ECO:0007669"/>
    <property type="project" value="InterPro"/>
</dbReference>
<evidence type="ECO:0000256" key="3">
    <source>
        <dbReference type="ARBA" id="ARBA00023180"/>
    </source>
</evidence>
<dbReference type="InterPro" id="IPR019791">
    <property type="entry name" value="Haem_peroxidase_animal"/>
</dbReference>
<dbReference type="InterPro" id="IPR037120">
    <property type="entry name" value="Haem_peroxidase_sf_animal"/>
</dbReference>
<reference evidence="5" key="1">
    <citation type="submission" date="2025-08" db="UniProtKB">
        <authorList>
            <consortium name="RefSeq"/>
        </authorList>
    </citation>
    <scope>IDENTIFICATION</scope>
</reference>
<sequence>MSPRNISLSLFPCHDGIESDATHLFAIFGKLLMFDMFQTRRNDTADVCCDSCLGIATNDPHDPHDGLNCSPCMPYFRPVLTKNISCEGGINHGINDVTHVIDASFMFYDTDLKTNLMNADGKFNLKSGFLPHTENEFMGVGDTISENPLVMAIYHVFLREYNELVDKMIEFGYENASEEAKKLLIGIFQHITYNEFLPMLLGVDTPLKSKTTGTRTYDNQKLPMVSHSFSLAYELVVASMLRESVQVAPDTNENLIDIISDATKVDDDTEMANLVKGMLEQASLEIGNKIPCDFRNNCNFSDVVATVTQDTRFYGIPPYIVWLATIYPLTNLSFKAFPYHDTNGRQLLETMYRSVFDVDFLSGMFTEKKNPNVKLSQTLMKQFEDQFSTLQEGDRYYYENVNAFQPNQLAEIRKVTMAQLLCRNVVNLDQVKQFAFDKTSPEVSCSSITQIDFCTYTGVSNVWTPFQGSFSQCDKIKIEYRTCQSTKPDLCPCEGDPFKIQSCPGEMITPDNIEKLADIMRYDQLMQYFLRQGEITDMEIRVHELYDMISVTK</sequence>
<gene>
    <name evidence="5" type="primary">LOC115221593</name>
</gene>
<evidence type="ECO:0000313" key="5">
    <source>
        <dbReference type="RefSeq" id="XP_036366593.1"/>
    </source>
</evidence>
<dbReference type="KEGG" id="osn:115221593"/>
<evidence type="ECO:0000313" key="4">
    <source>
        <dbReference type="Proteomes" id="UP000515154"/>
    </source>
</evidence>
<organism evidence="4 5">
    <name type="scientific">Octopus sinensis</name>
    <name type="common">East Asian common octopus</name>
    <dbReference type="NCBI Taxonomy" id="2607531"/>
    <lineage>
        <taxon>Eukaryota</taxon>
        <taxon>Metazoa</taxon>
        <taxon>Spiralia</taxon>
        <taxon>Lophotrochozoa</taxon>
        <taxon>Mollusca</taxon>
        <taxon>Cephalopoda</taxon>
        <taxon>Coleoidea</taxon>
        <taxon>Octopodiformes</taxon>
        <taxon>Octopoda</taxon>
        <taxon>Incirrata</taxon>
        <taxon>Octopodidae</taxon>
        <taxon>Octopus</taxon>
    </lineage>
</organism>
<keyword evidence="4" id="KW-1185">Reference proteome</keyword>
<dbReference type="SUPFAM" id="SSF48113">
    <property type="entry name" value="Heme-dependent peroxidases"/>
    <property type="match status" value="1"/>
</dbReference>
<dbReference type="Gene3D" id="1.10.640.10">
    <property type="entry name" value="Haem peroxidase domain superfamily, animal type"/>
    <property type="match status" value="1"/>
</dbReference>
<dbReference type="GO" id="GO:0006979">
    <property type="term" value="P:response to oxidative stress"/>
    <property type="evidence" value="ECO:0007669"/>
    <property type="project" value="InterPro"/>
</dbReference>
<evidence type="ECO:0000256" key="1">
    <source>
        <dbReference type="ARBA" id="ARBA00004613"/>
    </source>
</evidence>
<dbReference type="Proteomes" id="UP000515154">
    <property type="component" value="Linkage group LG18"/>
</dbReference>
<dbReference type="PROSITE" id="PS50292">
    <property type="entry name" value="PEROXIDASE_3"/>
    <property type="match status" value="1"/>
</dbReference>
<comment type="subcellular location">
    <subcellularLocation>
        <location evidence="1">Secreted</location>
    </subcellularLocation>
</comment>
<accession>A0A7E6FGA3</accession>
<dbReference type="PANTHER" id="PTHR11475:SF4">
    <property type="entry name" value="CHORION PEROXIDASE"/>
    <property type="match status" value="1"/>
</dbReference>
<dbReference type="PANTHER" id="PTHR11475">
    <property type="entry name" value="OXIDASE/PEROXIDASE"/>
    <property type="match status" value="1"/>
</dbReference>
<dbReference type="GO" id="GO:0020037">
    <property type="term" value="F:heme binding"/>
    <property type="evidence" value="ECO:0007669"/>
    <property type="project" value="InterPro"/>
</dbReference>
<dbReference type="InterPro" id="IPR010255">
    <property type="entry name" value="Haem_peroxidase_sf"/>
</dbReference>
<protein>
    <submittedName>
        <fullName evidence="5">Chorion peroxidase-like</fullName>
    </submittedName>
</protein>
<evidence type="ECO:0000256" key="2">
    <source>
        <dbReference type="ARBA" id="ARBA00022525"/>
    </source>
</evidence>
<dbReference type="GO" id="GO:0005576">
    <property type="term" value="C:extracellular region"/>
    <property type="evidence" value="ECO:0007669"/>
    <property type="project" value="UniProtKB-SubCell"/>
</dbReference>
<keyword evidence="2" id="KW-0964">Secreted</keyword>
<dbReference type="PRINTS" id="PR00457">
    <property type="entry name" value="ANPEROXIDASE"/>
</dbReference>
<keyword evidence="3" id="KW-0325">Glycoprotein</keyword>
<proteinExistence type="predicted"/>